<evidence type="ECO:0000313" key="1">
    <source>
        <dbReference type="EMBL" id="KAJ7533189.1"/>
    </source>
</evidence>
<accession>A0ACC2BTS8</accession>
<dbReference type="Proteomes" id="UP001162992">
    <property type="component" value="Chromosome 13"/>
</dbReference>
<keyword evidence="2" id="KW-1185">Reference proteome</keyword>
<sequence length="587" mass="67102">MGSRHVVCEENETLASFIHEKYEAFLLKQPYSENLDATLSKAYKNVCEWKDPIRSLQDASKIRGIGNWMLKLLKDFFVDNGNLSQPSPLEQSPQAKRRKAAKRYLPQKNSAAYAILITLYKAIMGGKEFMLKQELIDATEASGLSKTSIQYMLTEEGKQAAHECITRAGLATDDDIRQSSQNEFSLKTCTTVIRNGDEVSVSSLHVKELQVMASNSKASNLESKLKENNVKRKVQSDLTISKKRSSTVARAFLEFSVQSTVKESLIKRPLLPCLSQRPLLDRQHSGLVECDNLMKTRSNERILDTDSLVIPPLKIGERFSDIYDVILLLDDREHFTKANKGLNYKPNFANRLRSQYQVEVEIRHLPIGDATWIARDKFHETEYVLDFIVERKAVDDLWTSIKDTRYKQQKLRLMRCGLKRLIYLVEGDPNLCEAAESIKTATLTTEILEGFDVQRTRDVYETISRYGDLTNAISKRYGIEIGTMGNKDQRLCKTYDQFREHCNDLEKETISDVFGVMLMQVKLVTEDIALAILERYPTLISLAQSYSQLEGDITAQEQLLGRIRFRNKNKEVGSVVSKNIYKFIWAP</sequence>
<name>A0ACC2BTS8_DIPCM</name>
<proteinExistence type="predicted"/>
<dbReference type="EMBL" id="CM055104">
    <property type="protein sequence ID" value="KAJ7533189.1"/>
    <property type="molecule type" value="Genomic_DNA"/>
</dbReference>
<reference evidence="2" key="1">
    <citation type="journal article" date="2024" name="Proc. Natl. Acad. Sci. U.S.A.">
        <title>Extraordinary preservation of gene collinearity over three hundred million years revealed in homosporous lycophytes.</title>
        <authorList>
            <person name="Li C."/>
            <person name="Wickell D."/>
            <person name="Kuo L.Y."/>
            <person name="Chen X."/>
            <person name="Nie B."/>
            <person name="Liao X."/>
            <person name="Peng D."/>
            <person name="Ji J."/>
            <person name="Jenkins J."/>
            <person name="Williams M."/>
            <person name="Shu S."/>
            <person name="Plott C."/>
            <person name="Barry K."/>
            <person name="Rajasekar S."/>
            <person name="Grimwood J."/>
            <person name="Han X."/>
            <person name="Sun S."/>
            <person name="Hou Z."/>
            <person name="He W."/>
            <person name="Dai G."/>
            <person name="Sun C."/>
            <person name="Schmutz J."/>
            <person name="Leebens-Mack J.H."/>
            <person name="Li F.W."/>
            <person name="Wang L."/>
        </authorList>
    </citation>
    <scope>NUCLEOTIDE SEQUENCE [LARGE SCALE GENOMIC DNA]</scope>
    <source>
        <strain evidence="2">cv. PW_Plant_1</strain>
    </source>
</reference>
<organism evidence="1 2">
    <name type="scientific">Diphasiastrum complanatum</name>
    <name type="common">Issler's clubmoss</name>
    <name type="synonym">Lycopodium complanatum</name>
    <dbReference type="NCBI Taxonomy" id="34168"/>
    <lineage>
        <taxon>Eukaryota</taxon>
        <taxon>Viridiplantae</taxon>
        <taxon>Streptophyta</taxon>
        <taxon>Embryophyta</taxon>
        <taxon>Tracheophyta</taxon>
        <taxon>Lycopodiopsida</taxon>
        <taxon>Lycopodiales</taxon>
        <taxon>Lycopodiaceae</taxon>
        <taxon>Lycopodioideae</taxon>
        <taxon>Diphasiastrum</taxon>
    </lineage>
</organism>
<evidence type="ECO:0000313" key="2">
    <source>
        <dbReference type="Proteomes" id="UP001162992"/>
    </source>
</evidence>
<comment type="caution">
    <text evidence="1">The sequence shown here is derived from an EMBL/GenBank/DDBJ whole genome shotgun (WGS) entry which is preliminary data.</text>
</comment>
<gene>
    <name evidence="1" type="ORF">O6H91_13G036900</name>
</gene>
<protein>
    <submittedName>
        <fullName evidence="1">Uncharacterized protein</fullName>
    </submittedName>
</protein>